<dbReference type="PANTHER" id="PTHR31143:SF2">
    <property type="entry name" value="FR47-LIKE DOMAIN-CONTAINING PROTEIN-RELATED"/>
    <property type="match status" value="1"/>
</dbReference>
<accession>A0ABX3H2V4</accession>
<evidence type="ECO:0000259" key="1">
    <source>
        <dbReference type="PROSITE" id="PS51186"/>
    </source>
</evidence>
<evidence type="ECO:0000313" key="2">
    <source>
        <dbReference type="EMBL" id="OMD44758.1"/>
    </source>
</evidence>
<comment type="caution">
    <text evidence="2">The sequence shown here is derived from an EMBL/GenBank/DDBJ whole genome shotgun (WGS) entry which is preliminary data.</text>
</comment>
<dbReference type="InterPro" id="IPR027365">
    <property type="entry name" value="GNAT_acetyltra_YdfB-like"/>
</dbReference>
<dbReference type="SUPFAM" id="SSF55729">
    <property type="entry name" value="Acyl-CoA N-acyltransferases (Nat)"/>
    <property type="match status" value="1"/>
</dbReference>
<dbReference type="Gene3D" id="3.40.630.30">
    <property type="match status" value="1"/>
</dbReference>
<dbReference type="PANTHER" id="PTHR31143">
    <property type="match status" value="1"/>
</dbReference>
<dbReference type="Pfam" id="PF12746">
    <property type="entry name" value="GNAT_acetyltran"/>
    <property type="match status" value="1"/>
</dbReference>
<sequence>MIVLNKEEYGKVRHLVESRNELSVFSVLNGEMPGEVKVNSAEHPDAVLIATSETILLAGNAGDTDFNKEITEELDFWDNVTPDSGEWRDKIPAIHPNRFIREYTRYKYSLSSREFIQPELSLPEGYVMEPVNLKDLKQQNYGNADRILEWAQAWGSEERFEEGGCGCYIRKENQIVSWSLSDCSAGDTIAVGIHTDGPFRKLGLAKKVVAGVVQLCFDKGYSRVEWLCVSSNAGSRAIAEGLGFKKANEYASFSSYPPIENQRDLSEEGWYDWGTYLERASKEEPKLAMDCLYCYIKANEVEKTMTFIRQLTASGVEITPQRLADDISWFQKEGLCSAFNSPQWAEFTAGMLLKK</sequence>
<reference evidence="2 3" key="1">
    <citation type="submission" date="2016-10" db="EMBL/GenBank/DDBJ databases">
        <title>Paenibacillus species isolates.</title>
        <authorList>
            <person name="Beno S.M."/>
        </authorList>
    </citation>
    <scope>NUCLEOTIDE SEQUENCE [LARGE SCALE GENOMIC DNA]</scope>
    <source>
        <strain evidence="2 3">FSL H7-0744</strain>
    </source>
</reference>
<protein>
    <recommendedName>
        <fullName evidence="1">N-acetyltransferase domain-containing protein</fullName>
    </recommendedName>
</protein>
<evidence type="ECO:0000313" key="3">
    <source>
        <dbReference type="Proteomes" id="UP000187412"/>
    </source>
</evidence>
<dbReference type="InterPro" id="IPR000182">
    <property type="entry name" value="GNAT_dom"/>
</dbReference>
<dbReference type="InterPro" id="IPR042573">
    <property type="entry name" value="GNAT_acetyltra_N"/>
</dbReference>
<dbReference type="Proteomes" id="UP000187412">
    <property type="component" value="Unassembled WGS sequence"/>
</dbReference>
<dbReference type="Gene3D" id="3.40.630.110">
    <property type="entry name" value="GNAT acetyltransferase-like"/>
    <property type="match status" value="1"/>
</dbReference>
<organism evidence="2 3">
    <name type="scientific">Paenibacillus borealis</name>
    <dbReference type="NCBI Taxonomy" id="160799"/>
    <lineage>
        <taxon>Bacteria</taxon>
        <taxon>Bacillati</taxon>
        <taxon>Bacillota</taxon>
        <taxon>Bacilli</taxon>
        <taxon>Bacillales</taxon>
        <taxon>Paenibacillaceae</taxon>
        <taxon>Paenibacillus</taxon>
    </lineage>
</organism>
<feature type="domain" description="N-acetyltransferase" evidence="1">
    <location>
        <begin position="126"/>
        <end position="266"/>
    </location>
</feature>
<proteinExistence type="predicted"/>
<dbReference type="RefSeq" id="WP_076112739.1">
    <property type="nucleotide sequence ID" value="NZ_MPTB01000030.1"/>
</dbReference>
<gene>
    <name evidence="2" type="ORF">BSK56_21920</name>
</gene>
<keyword evidence="3" id="KW-1185">Reference proteome</keyword>
<dbReference type="EMBL" id="MPTB01000030">
    <property type="protein sequence ID" value="OMD44758.1"/>
    <property type="molecule type" value="Genomic_DNA"/>
</dbReference>
<dbReference type="InterPro" id="IPR016181">
    <property type="entry name" value="Acyl_CoA_acyltransferase"/>
</dbReference>
<name>A0ABX3H2V4_PAEBO</name>
<dbReference type="PROSITE" id="PS51186">
    <property type="entry name" value="GNAT"/>
    <property type="match status" value="1"/>
</dbReference>